<feature type="domain" description="NodB homology" evidence="4">
    <location>
        <begin position="119"/>
        <end position="314"/>
    </location>
</feature>
<feature type="chain" id="PRO_5010999385" description="NodB homology domain-containing protein" evidence="3">
    <location>
        <begin position="39"/>
        <end position="314"/>
    </location>
</feature>
<comment type="subcellular location">
    <subcellularLocation>
        <location evidence="1">Secreted</location>
    </subcellularLocation>
</comment>
<dbReference type="GO" id="GO:0016810">
    <property type="term" value="F:hydrolase activity, acting on carbon-nitrogen (but not peptide) bonds"/>
    <property type="evidence" value="ECO:0007669"/>
    <property type="project" value="InterPro"/>
</dbReference>
<dbReference type="InterPro" id="IPR011330">
    <property type="entry name" value="Glyco_hydro/deAcase_b/a-brl"/>
</dbReference>
<keyword evidence="2 3" id="KW-0732">Signal</keyword>
<protein>
    <recommendedName>
        <fullName evidence="4">NodB homology domain-containing protein</fullName>
    </recommendedName>
</protein>
<evidence type="ECO:0000313" key="5">
    <source>
        <dbReference type="EMBL" id="OUP53006.1"/>
    </source>
</evidence>
<evidence type="ECO:0000259" key="4">
    <source>
        <dbReference type="PROSITE" id="PS51677"/>
    </source>
</evidence>
<dbReference type="SUPFAM" id="SSF88713">
    <property type="entry name" value="Glycoside hydrolase/deacetylase"/>
    <property type="match status" value="1"/>
</dbReference>
<dbReference type="Pfam" id="PF01522">
    <property type="entry name" value="Polysacc_deac_1"/>
    <property type="match status" value="1"/>
</dbReference>
<evidence type="ECO:0000256" key="2">
    <source>
        <dbReference type="ARBA" id="ARBA00022729"/>
    </source>
</evidence>
<dbReference type="AlphaFoldDB" id="A0A1Y4L8F1"/>
<proteinExistence type="predicted"/>
<dbReference type="Gene3D" id="3.20.20.370">
    <property type="entry name" value="Glycoside hydrolase/deacetylase"/>
    <property type="match status" value="1"/>
</dbReference>
<evidence type="ECO:0000256" key="1">
    <source>
        <dbReference type="ARBA" id="ARBA00004613"/>
    </source>
</evidence>
<dbReference type="Proteomes" id="UP000195897">
    <property type="component" value="Unassembled WGS sequence"/>
</dbReference>
<dbReference type="GO" id="GO:0005576">
    <property type="term" value="C:extracellular region"/>
    <property type="evidence" value="ECO:0007669"/>
    <property type="project" value="UniProtKB-SubCell"/>
</dbReference>
<dbReference type="PANTHER" id="PTHR34216">
    <property type="match status" value="1"/>
</dbReference>
<dbReference type="InterPro" id="IPR051398">
    <property type="entry name" value="Polysacch_Deacetylase"/>
</dbReference>
<dbReference type="PANTHER" id="PTHR34216:SF3">
    <property type="entry name" value="POLY-BETA-1,6-N-ACETYL-D-GLUCOSAMINE N-DEACETYLASE"/>
    <property type="match status" value="1"/>
</dbReference>
<dbReference type="GO" id="GO:0005975">
    <property type="term" value="P:carbohydrate metabolic process"/>
    <property type="evidence" value="ECO:0007669"/>
    <property type="project" value="InterPro"/>
</dbReference>
<accession>A0A1Y4L8F1</accession>
<evidence type="ECO:0000313" key="6">
    <source>
        <dbReference type="Proteomes" id="UP000195897"/>
    </source>
</evidence>
<dbReference type="EMBL" id="NFKK01000006">
    <property type="protein sequence ID" value="OUP53006.1"/>
    <property type="molecule type" value="Genomic_DNA"/>
</dbReference>
<dbReference type="InterPro" id="IPR002509">
    <property type="entry name" value="NODB_dom"/>
</dbReference>
<feature type="signal peptide" evidence="3">
    <location>
        <begin position="1"/>
        <end position="38"/>
    </location>
</feature>
<comment type="caution">
    <text evidence="5">The sequence shown here is derived from an EMBL/GenBank/DDBJ whole genome shotgun (WGS) entry which is preliminary data.</text>
</comment>
<sequence length="314" mass="34677">MSEKERKFMQLHFRKKSLLRRLAAVMLSACLLTGLAQAAPTEASSETTTAAAAQTSPATDYLPVLMYHHFDEEPGGSTMVVSPERFAEQMAALKQAGYTAVTPEQIVDYVDNGTPLPEKPVWISMDDGYQSNLTYAAPVLQKNGLNATIYCIGVSVGKSTYKDFGVPIIPHFSYEEAKKWVDAGVINIQNHTYDMHNVSGLDVDGYRRGVLPRPNESLDSYMTTFRNDFHKANDAIHAAFGYDTLAFAYPFGLHNAVTEGMLQTMGVRLTVTIREGINTLVKGDPSCLYSMTRFNITDDVTGAQLLEKIKEPVK</sequence>
<dbReference type="PROSITE" id="PS51677">
    <property type="entry name" value="NODB"/>
    <property type="match status" value="1"/>
</dbReference>
<evidence type="ECO:0000256" key="3">
    <source>
        <dbReference type="SAM" id="SignalP"/>
    </source>
</evidence>
<reference evidence="6" key="1">
    <citation type="submission" date="2017-04" db="EMBL/GenBank/DDBJ databases">
        <title>Function of individual gut microbiota members based on whole genome sequencing of pure cultures obtained from chicken caecum.</title>
        <authorList>
            <person name="Medvecky M."/>
            <person name="Cejkova D."/>
            <person name="Polansky O."/>
            <person name="Karasova D."/>
            <person name="Kubasova T."/>
            <person name="Cizek A."/>
            <person name="Rychlik I."/>
        </authorList>
    </citation>
    <scope>NUCLEOTIDE SEQUENCE [LARGE SCALE GENOMIC DNA]</scope>
    <source>
        <strain evidence="6">An180</strain>
    </source>
</reference>
<gene>
    <name evidence="5" type="ORF">B5F17_07150</name>
</gene>
<organism evidence="5 6">
    <name type="scientific">Butyricicoccus pullicaecorum</name>
    <dbReference type="NCBI Taxonomy" id="501571"/>
    <lineage>
        <taxon>Bacteria</taxon>
        <taxon>Bacillati</taxon>
        <taxon>Bacillota</taxon>
        <taxon>Clostridia</taxon>
        <taxon>Eubacteriales</taxon>
        <taxon>Butyricicoccaceae</taxon>
        <taxon>Butyricicoccus</taxon>
    </lineage>
</organism>
<name>A0A1Y4L8F1_9FIRM</name>